<dbReference type="Proteomes" id="UP000031668">
    <property type="component" value="Unassembled WGS sequence"/>
</dbReference>
<organism evidence="1 2">
    <name type="scientific">Thelohanellus kitauei</name>
    <name type="common">Myxosporean</name>
    <dbReference type="NCBI Taxonomy" id="669202"/>
    <lineage>
        <taxon>Eukaryota</taxon>
        <taxon>Metazoa</taxon>
        <taxon>Cnidaria</taxon>
        <taxon>Myxozoa</taxon>
        <taxon>Myxosporea</taxon>
        <taxon>Bivalvulida</taxon>
        <taxon>Platysporina</taxon>
        <taxon>Myxobolidae</taxon>
        <taxon>Thelohanellus</taxon>
    </lineage>
</organism>
<protein>
    <submittedName>
        <fullName evidence="1">Uncharacterized protein</fullName>
    </submittedName>
</protein>
<dbReference type="EMBL" id="JWZT01005356">
    <property type="protein sequence ID" value="KII61273.1"/>
    <property type="molecule type" value="Genomic_DNA"/>
</dbReference>
<evidence type="ECO:0000313" key="2">
    <source>
        <dbReference type="Proteomes" id="UP000031668"/>
    </source>
</evidence>
<gene>
    <name evidence="1" type="ORF">RF11_03069</name>
</gene>
<reference evidence="1 2" key="1">
    <citation type="journal article" date="2014" name="Genome Biol. Evol.">
        <title>The genome of the myxosporean Thelohanellus kitauei shows adaptations to nutrient acquisition within its fish host.</title>
        <authorList>
            <person name="Yang Y."/>
            <person name="Xiong J."/>
            <person name="Zhou Z."/>
            <person name="Huo F."/>
            <person name="Miao W."/>
            <person name="Ran C."/>
            <person name="Liu Y."/>
            <person name="Zhang J."/>
            <person name="Feng J."/>
            <person name="Wang M."/>
            <person name="Wang M."/>
            <person name="Wang L."/>
            <person name="Yao B."/>
        </authorList>
    </citation>
    <scope>NUCLEOTIDE SEQUENCE [LARGE SCALE GENOMIC DNA]</scope>
    <source>
        <strain evidence="1">Wuqing</strain>
    </source>
</reference>
<name>A0A0C2I7T3_THEKT</name>
<dbReference type="AlphaFoldDB" id="A0A0C2I7T3"/>
<accession>A0A0C2I7T3</accession>
<keyword evidence="2" id="KW-1185">Reference proteome</keyword>
<sequence length="146" mass="17056">MSENLKKHKSTIINVNFIKQLFIGCESKLMNTFWNVDGEIYMNTHYNDIKKIMAETFRSFNRSNLLSQHNAQRFIEILDMDLNQTFGFPQRPDSVGPRPALIGYINFSVCTTNLSKLPIEVLLKWFVLIYEEKIAFGGFFNHQNII</sequence>
<comment type="caution">
    <text evidence="1">The sequence shown here is derived from an EMBL/GenBank/DDBJ whole genome shotgun (WGS) entry which is preliminary data.</text>
</comment>
<evidence type="ECO:0000313" key="1">
    <source>
        <dbReference type="EMBL" id="KII61273.1"/>
    </source>
</evidence>
<proteinExistence type="predicted"/>